<evidence type="ECO:0000313" key="1">
    <source>
        <dbReference type="EMBL" id="MDI9234018.1"/>
    </source>
</evidence>
<keyword evidence="2" id="KW-1185">Reference proteome</keyword>
<comment type="caution">
    <text evidence="1">The sequence shown here is derived from an EMBL/GenBank/DDBJ whole genome shotgun (WGS) entry which is preliminary data.</text>
</comment>
<dbReference type="Proteomes" id="UP001431902">
    <property type="component" value="Unassembled WGS sequence"/>
</dbReference>
<sequence>MALPPASPRKLSHTRTVVYNGYDREDGLWDIEAELTDVKTFGFSVPNERPFPANEPIHGLKIRVTLNNKMVIQDIVTAMDDIPHPECAGAPHGMHKLIGQTMGPGWRKVINEHVGGTEGCTHLRELLFNMATAAYQTLPAGQWHRREQAGQPQPEITKPPYHLGQCHSWAYDSPTVQRAYPMFFKPKVIETPGN</sequence>
<dbReference type="Pfam" id="PF11136">
    <property type="entry name" value="DUF2889"/>
    <property type="match status" value="1"/>
</dbReference>
<dbReference type="InterPro" id="IPR021312">
    <property type="entry name" value="DUF2889"/>
</dbReference>
<reference evidence="1" key="1">
    <citation type="submission" date="2023-05" db="EMBL/GenBank/DDBJ databases">
        <title>Limnohabitans sp. strain HM2-2 Genome sequencing and assembly.</title>
        <authorList>
            <person name="Jung Y."/>
        </authorList>
    </citation>
    <scope>NUCLEOTIDE SEQUENCE</scope>
    <source>
        <strain evidence="1">HM2-2</strain>
    </source>
</reference>
<protein>
    <submittedName>
        <fullName evidence="1">DUF2889 domain-containing protein</fullName>
    </submittedName>
</protein>
<organism evidence="1 2">
    <name type="scientific">Limnohabitans lacus</name>
    <dbReference type="NCBI Taxonomy" id="3045173"/>
    <lineage>
        <taxon>Bacteria</taxon>
        <taxon>Pseudomonadati</taxon>
        <taxon>Pseudomonadota</taxon>
        <taxon>Betaproteobacteria</taxon>
        <taxon>Burkholderiales</taxon>
        <taxon>Comamonadaceae</taxon>
        <taxon>Limnohabitans</taxon>
    </lineage>
</organism>
<accession>A0ABT6X7N1</accession>
<dbReference type="EMBL" id="JASGBH010000006">
    <property type="protein sequence ID" value="MDI9234018.1"/>
    <property type="molecule type" value="Genomic_DNA"/>
</dbReference>
<proteinExistence type="predicted"/>
<gene>
    <name evidence="1" type="ORF">QLQ16_09230</name>
</gene>
<name>A0ABT6X7N1_9BURK</name>
<evidence type="ECO:0000313" key="2">
    <source>
        <dbReference type="Proteomes" id="UP001431902"/>
    </source>
</evidence>